<sequence length="42" mass="4628">MTEHTDISGQNTIKLVLAWAFVGIPLAWGVLQTLANAMQLFQ</sequence>
<comment type="caution">
    <text evidence="2">The sequence shown here is derived from an EMBL/GenBank/DDBJ whole genome shotgun (WGS) entry which is preliminary data.</text>
</comment>
<evidence type="ECO:0000256" key="1">
    <source>
        <dbReference type="SAM" id="Phobius"/>
    </source>
</evidence>
<accession>A0ABW3J6Q3</accession>
<keyword evidence="3" id="KW-1185">Reference proteome</keyword>
<name>A0ABW3J6Q3_9HYPH</name>
<protein>
    <recommendedName>
        <fullName evidence="4">Oxalate:formate antiporter</fullName>
    </recommendedName>
</protein>
<dbReference type="RefSeq" id="WP_379085122.1">
    <property type="nucleotide sequence ID" value="NZ_JBHTJO010000001.1"/>
</dbReference>
<evidence type="ECO:0008006" key="4">
    <source>
        <dbReference type="Google" id="ProtNLM"/>
    </source>
</evidence>
<gene>
    <name evidence="2" type="ORF">ACFQ2F_02325</name>
</gene>
<keyword evidence="1" id="KW-1133">Transmembrane helix</keyword>
<dbReference type="Proteomes" id="UP001597102">
    <property type="component" value="Unassembled WGS sequence"/>
</dbReference>
<proteinExistence type="predicted"/>
<evidence type="ECO:0000313" key="2">
    <source>
        <dbReference type="EMBL" id="MFD0985929.1"/>
    </source>
</evidence>
<dbReference type="EMBL" id="JBHTJO010000001">
    <property type="protein sequence ID" value="MFD0985929.1"/>
    <property type="molecule type" value="Genomic_DNA"/>
</dbReference>
<organism evidence="2 3">
    <name type="scientific">Methyloligella solikamskensis</name>
    <dbReference type="NCBI Taxonomy" id="1177756"/>
    <lineage>
        <taxon>Bacteria</taxon>
        <taxon>Pseudomonadati</taxon>
        <taxon>Pseudomonadota</taxon>
        <taxon>Alphaproteobacteria</taxon>
        <taxon>Hyphomicrobiales</taxon>
        <taxon>Hyphomicrobiaceae</taxon>
        <taxon>Methyloligella</taxon>
    </lineage>
</organism>
<evidence type="ECO:0000313" key="3">
    <source>
        <dbReference type="Proteomes" id="UP001597102"/>
    </source>
</evidence>
<keyword evidence="1" id="KW-0812">Transmembrane</keyword>
<reference evidence="3" key="1">
    <citation type="journal article" date="2019" name="Int. J. Syst. Evol. Microbiol.">
        <title>The Global Catalogue of Microorganisms (GCM) 10K type strain sequencing project: providing services to taxonomists for standard genome sequencing and annotation.</title>
        <authorList>
            <consortium name="The Broad Institute Genomics Platform"/>
            <consortium name="The Broad Institute Genome Sequencing Center for Infectious Disease"/>
            <person name="Wu L."/>
            <person name="Ma J."/>
        </authorList>
    </citation>
    <scope>NUCLEOTIDE SEQUENCE [LARGE SCALE GENOMIC DNA]</scope>
    <source>
        <strain evidence="3">CCUG 61697</strain>
    </source>
</reference>
<feature type="transmembrane region" description="Helical" evidence="1">
    <location>
        <begin position="12"/>
        <end position="31"/>
    </location>
</feature>
<keyword evidence="1" id="KW-0472">Membrane</keyword>